<reference evidence="2" key="1">
    <citation type="journal article" date="2019" name="Int. J. Syst. Evol. Microbiol.">
        <title>The Global Catalogue of Microorganisms (GCM) 10K type strain sequencing project: providing services to taxonomists for standard genome sequencing and annotation.</title>
        <authorList>
            <consortium name="The Broad Institute Genomics Platform"/>
            <consortium name="The Broad Institute Genome Sequencing Center for Infectious Disease"/>
            <person name="Wu L."/>
            <person name="Ma J."/>
        </authorList>
    </citation>
    <scope>NUCLEOTIDE SEQUENCE [LARGE SCALE GENOMIC DNA]</scope>
    <source>
        <strain evidence="2">CCUG 61485</strain>
    </source>
</reference>
<accession>A0ABW3XYS7</accession>
<dbReference type="InterPro" id="IPR011473">
    <property type="entry name" value="DUF1579"/>
</dbReference>
<comment type="caution">
    <text evidence="1">The sequence shown here is derived from an EMBL/GenBank/DDBJ whole genome shotgun (WGS) entry which is preliminary data.</text>
</comment>
<name>A0ABW3XYS7_9FLAO</name>
<protein>
    <submittedName>
        <fullName evidence="1">DUF1579 family protein</fullName>
    </submittedName>
</protein>
<organism evidence="1 2">
    <name type="scientific">Namhaeicola litoreus</name>
    <dbReference type="NCBI Taxonomy" id="1052145"/>
    <lineage>
        <taxon>Bacteria</taxon>
        <taxon>Pseudomonadati</taxon>
        <taxon>Bacteroidota</taxon>
        <taxon>Flavobacteriia</taxon>
        <taxon>Flavobacteriales</taxon>
        <taxon>Flavobacteriaceae</taxon>
        <taxon>Namhaeicola</taxon>
    </lineage>
</organism>
<dbReference type="Proteomes" id="UP001597201">
    <property type="component" value="Unassembled WGS sequence"/>
</dbReference>
<dbReference type="Pfam" id="PF07617">
    <property type="entry name" value="DUF1579"/>
    <property type="match status" value="1"/>
</dbReference>
<gene>
    <name evidence="1" type="ORF">ACFQ39_00715</name>
</gene>
<dbReference type="RefSeq" id="WP_377175429.1">
    <property type="nucleotide sequence ID" value="NZ_JBHTMY010000001.1"/>
</dbReference>
<evidence type="ECO:0000313" key="2">
    <source>
        <dbReference type="Proteomes" id="UP001597201"/>
    </source>
</evidence>
<keyword evidence="2" id="KW-1185">Reference proteome</keyword>
<dbReference type="EMBL" id="JBHTMY010000001">
    <property type="protein sequence ID" value="MFD1314122.1"/>
    <property type="molecule type" value="Genomic_DNA"/>
</dbReference>
<proteinExistence type="predicted"/>
<sequence>MKKVILYYVLCMIGFTVQSQEYKKDMFDFWVGDWNLTWTNQDGSVGKATNSISKILDELVLWENFVAEGQNGLKGMSYSVYNAQQKSWKQTWVDNQGSHIVLNGLMEEGNPVFMTVTTETNTGTQQFRMVFSQITPNSFIWDWQRKTNDGSWQSSWKINYNRK</sequence>
<evidence type="ECO:0000313" key="1">
    <source>
        <dbReference type="EMBL" id="MFD1314122.1"/>
    </source>
</evidence>